<gene>
    <name evidence="1" type="ORF">SAMN04488541_101410</name>
</gene>
<dbReference type="EMBL" id="FONY01000014">
    <property type="protein sequence ID" value="SFF04871.1"/>
    <property type="molecule type" value="Genomic_DNA"/>
</dbReference>
<dbReference type="STRING" id="1003.SAMN04488541_101410"/>
<accession>A0A1I2FK86</accession>
<dbReference type="Proteomes" id="UP000199513">
    <property type="component" value="Unassembled WGS sequence"/>
</dbReference>
<reference evidence="1 2" key="1">
    <citation type="submission" date="2016-10" db="EMBL/GenBank/DDBJ databases">
        <authorList>
            <person name="de Groot N.N."/>
        </authorList>
    </citation>
    <scope>NUCLEOTIDE SEQUENCE [LARGE SCALE GENOMIC DNA]</scope>
    <source>
        <strain>GEY</strain>
        <strain evidence="2">DSM 9560</strain>
    </source>
</reference>
<protein>
    <submittedName>
        <fullName evidence="1">Uncharacterized protein</fullName>
    </submittedName>
</protein>
<sequence>MYCSPVMNDSFVETSMTKISKTPLGAEQNRYIKVQKPVRF</sequence>
<organism evidence="1 2">
    <name type="scientific">Thermoflexibacter ruber</name>
    <dbReference type="NCBI Taxonomy" id="1003"/>
    <lineage>
        <taxon>Bacteria</taxon>
        <taxon>Pseudomonadati</taxon>
        <taxon>Bacteroidota</taxon>
        <taxon>Cytophagia</taxon>
        <taxon>Cytophagales</taxon>
        <taxon>Thermoflexibacteraceae</taxon>
        <taxon>Thermoflexibacter</taxon>
    </lineage>
</organism>
<keyword evidence="2" id="KW-1185">Reference proteome</keyword>
<proteinExistence type="predicted"/>
<dbReference type="AlphaFoldDB" id="A0A1I2FK86"/>
<evidence type="ECO:0000313" key="2">
    <source>
        <dbReference type="Proteomes" id="UP000199513"/>
    </source>
</evidence>
<name>A0A1I2FK86_9BACT</name>
<evidence type="ECO:0000313" key="1">
    <source>
        <dbReference type="EMBL" id="SFF04871.1"/>
    </source>
</evidence>